<sequence>MKRIAVVATEKEYADFLMNNVAKYMNRYAAFVSYSIEEIERADLLKEDFVLLSAFNIFQQVRQKISEHSEIVVLSLSLSKRQMETLKEIPDGSRALLVNFDNRSCMHTITCMYDAGIRNLELLPYYGEGDYDHSIKTAITPNEAHLVPPGITKVYNVGESSVDMNSLYNIADKLGVYEEFAAKEANEARGEYYFINSSMDKLLNDKESMTDKLNTLIKLMNEGIIITDSVGRIYLTNEKAQKLLAERSKVLQGFHIQEVLPELDLDSTKEKLIKTPAANLITSAVEIRSGEEVAGHIVTITDFEEAEEKQHGMRSKLSEASHLAKYHFEDILGDSEAIQKTISDARQIAASDGAVMIIGESGTGKELFAQSIHNASGRRKYNFVAVNCAAIPDNLLESEMFGYEEGSFTGAKKGGKVGFFELAHKGTIFLDEIGEMPLPLQSKLLRVLEERKVMRVGGNRNIDIDVRIISATNKNLSEMVQEGQFREDLYYRLNVLPLSIPPLRERKQDVLPIFDSLIRRMNANLQLSPESVNALTHYSWRGNVRELRNVAEFLVSKGKKYIGTEDLPPLKYRQRPARDVLAMKENSTIVDKFILNEGREIDLYCAVLRQLQQSFERSERYGRQKLLDKINENGGFYTEGEIRKALSKLSSYGFIRSPKGRGGSVINHEGIHLLEVIERFYERGILG</sequence>
<dbReference type="SUPFAM" id="SSF52540">
    <property type="entry name" value="P-loop containing nucleoside triphosphate hydrolases"/>
    <property type="match status" value="1"/>
</dbReference>
<dbReference type="InterPro" id="IPR035965">
    <property type="entry name" value="PAS-like_dom_sf"/>
</dbReference>
<dbReference type="SUPFAM" id="SSF55785">
    <property type="entry name" value="PYP-like sensor domain (PAS domain)"/>
    <property type="match status" value="1"/>
</dbReference>
<dbReference type="InterPro" id="IPR058031">
    <property type="entry name" value="AAA_lid_NorR"/>
</dbReference>
<dbReference type="InterPro" id="IPR003593">
    <property type="entry name" value="AAA+_ATPase"/>
</dbReference>
<dbReference type="RefSeq" id="WP_118336038.1">
    <property type="nucleotide sequence ID" value="NZ_AP025567.1"/>
</dbReference>
<name>A0A415DYD7_9FIRM</name>
<dbReference type="Pfam" id="PF00158">
    <property type="entry name" value="Sigma54_activat"/>
    <property type="match status" value="1"/>
</dbReference>
<dbReference type="GO" id="GO:0006355">
    <property type="term" value="P:regulation of DNA-templated transcription"/>
    <property type="evidence" value="ECO:0007669"/>
    <property type="project" value="InterPro"/>
</dbReference>
<reference evidence="4 5" key="1">
    <citation type="submission" date="2018-08" db="EMBL/GenBank/DDBJ databases">
        <title>A genome reference for cultivated species of the human gut microbiota.</title>
        <authorList>
            <person name="Zou Y."/>
            <person name="Xue W."/>
            <person name="Luo G."/>
        </authorList>
    </citation>
    <scope>NUCLEOTIDE SEQUENCE [LARGE SCALE GENOMIC DNA]</scope>
    <source>
        <strain evidence="4 5">AM07-24</strain>
    </source>
</reference>
<keyword evidence="5" id="KW-1185">Reference proteome</keyword>
<dbReference type="Pfam" id="PF25601">
    <property type="entry name" value="AAA_lid_14"/>
    <property type="match status" value="1"/>
</dbReference>
<dbReference type="InterPro" id="IPR025662">
    <property type="entry name" value="Sigma_54_int_dom_ATP-bd_1"/>
</dbReference>
<protein>
    <submittedName>
        <fullName evidence="4">AAA family ATPase</fullName>
    </submittedName>
</protein>
<evidence type="ECO:0000256" key="1">
    <source>
        <dbReference type="ARBA" id="ARBA00022741"/>
    </source>
</evidence>
<dbReference type="Gene3D" id="3.30.450.20">
    <property type="entry name" value="PAS domain"/>
    <property type="match status" value="1"/>
</dbReference>
<organism evidence="4 5">
    <name type="scientific">Emergencia timonensis</name>
    <dbReference type="NCBI Taxonomy" id="1776384"/>
    <lineage>
        <taxon>Bacteria</taxon>
        <taxon>Bacillati</taxon>
        <taxon>Bacillota</taxon>
        <taxon>Clostridia</taxon>
        <taxon>Peptostreptococcales</taxon>
        <taxon>Anaerovoracaceae</taxon>
        <taxon>Emergencia</taxon>
    </lineage>
</organism>
<dbReference type="STRING" id="1776384.GCA_900086585_02059"/>
<dbReference type="Gene3D" id="3.40.50.300">
    <property type="entry name" value="P-loop containing nucleotide triphosphate hydrolases"/>
    <property type="match status" value="1"/>
</dbReference>
<dbReference type="SMART" id="SM00091">
    <property type="entry name" value="PAS"/>
    <property type="match status" value="1"/>
</dbReference>
<comment type="caution">
    <text evidence="4">The sequence shown here is derived from an EMBL/GenBank/DDBJ whole genome shotgun (WGS) entry which is preliminary data.</text>
</comment>
<keyword evidence="1" id="KW-0547">Nucleotide-binding</keyword>
<dbReference type="InterPro" id="IPR027417">
    <property type="entry name" value="P-loop_NTPase"/>
</dbReference>
<dbReference type="InterPro" id="IPR000014">
    <property type="entry name" value="PAS"/>
</dbReference>
<evidence type="ECO:0000259" key="3">
    <source>
        <dbReference type="PROSITE" id="PS50045"/>
    </source>
</evidence>
<dbReference type="InterPro" id="IPR025943">
    <property type="entry name" value="Sigma_54_int_dom_ATP-bd_2"/>
</dbReference>
<gene>
    <name evidence="4" type="ORF">DW099_13495</name>
</gene>
<dbReference type="CDD" id="cd00130">
    <property type="entry name" value="PAS"/>
    <property type="match status" value="1"/>
</dbReference>
<dbReference type="InterPro" id="IPR002078">
    <property type="entry name" value="Sigma_54_int"/>
</dbReference>
<dbReference type="Gene3D" id="1.10.8.60">
    <property type="match status" value="1"/>
</dbReference>
<dbReference type="SMART" id="SM00382">
    <property type="entry name" value="AAA"/>
    <property type="match status" value="1"/>
</dbReference>
<evidence type="ECO:0000313" key="5">
    <source>
        <dbReference type="Proteomes" id="UP000284841"/>
    </source>
</evidence>
<accession>A0A415DYD7</accession>
<dbReference type="Proteomes" id="UP000284841">
    <property type="component" value="Unassembled WGS sequence"/>
</dbReference>
<dbReference type="EMBL" id="QRMS01000004">
    <property type="protein sequence ID" value="RHJ85857.1"/>
    <property type="molecule type" value="Genomic_DNA"/>
</dbReference>
<dbReference type="PANTHER" id="PTHR32071:SF57">
    <property type="entry name" value="C4-DICARBOXYLATE TRANSPORT TRANSCRIPTIONAL REGULATORY PROTEIN DCTD"/>
    <property type="match status" value="1"/>
</dbReference>
<dbReference type="PROSITE" id="PS00675">
    <property type="entry name" value="SIGMA54_INTERACT_1"/>
    <property type="match status" value="1"/>
</dbReference>
<dbReference type="OrthoDB" id="9764280at2"/>
<feature type="domain" description="Sigma-54 factor interaction" evidence="3">
    <location>
        <begin position="331"/>
        <end position="556"/>
    </location>
</feature>
<evidence type="ECO:0000256" key="2">
    <source>
        <dbReference type="ARBA" id="ARBA00022840"/>
    </source>
</evidence>
<dbReference type="AlphaFoldDB" id="A0A415DYD7"/>
<dbReference type="Gene3D" id="1.10.10.10">
    <property type="entry name" value="Winged helix-like DNA-binding domain superfamily/Winged helix DNA-binding domain"/>
    <property type="match status" value="1"/>
</dbReference>
<evidence type="ECO:0000313" key="4">
    <source>
        <dbReference type="EMBL" id="RHJ85857.1"/>
    </source>
</evidence>
<keyword evidence="2" id="KW-0067">ATP-binding</keyword>
<dbReference type="InterPro" id="IPR036388">
    <property type="entry name" value="WH-like_DNA-bd_sf"/>
</dbReference>
<dbReference type="CDD" id="cd00009">
    <property type="entry name" value="AAA"/>
    <property type="match status" value="1"/>
</dbReference>
<dbReference type="PROSITE" id="PS50045">
    <property type="entry name" value="SIGMA54_INTERACT_4"/>
    <property type="match status" value="1"/>
</dbReference>
<dbReference type="GO" id="GO:0005524">
    <property type="term" value="F:ATP binding"/>
    <property type="evidence" value="ECO:0007669"/>
    <property type="project" value="UniProtKB-KW"/>
</dbReference>
<proteinExistence type="predicted"/>
<dbReference type="PROSITE" id="PS00676">
    <property type="entry name" value="SIGMA54_INTERACT_2"/>
    <property type="match status" value="1"/>
</dbReference>
<dbReference type="FunFam" id="3.40.50.300:FF:000006">
    <property type="entry name" value="DNA-binding transcriptional regulator NtrC"/>
    <property type="match status" value="1"/>
</dbReference>
<dbReference type="PANTHER" id="PTHR32071">
    <property type="entry name" value="TRANSCRIPTIONAL REGULATORY PROTEIN"/>
    <property type="match status" value="1"/>
</dbReference>